<organism evidence="2 3">
    <name type="scientific">Aquirhabdus parva</name>
    <dbReference type="NCBI Taxonomy" id="2283318"/>
    <lineage>
        <taxon>Bacteria</taxon>
        <taxon>Pseudomonadati</taxon>
        <taxon>Pseudomonadota</taxon>
        <taxon>Gammaproteobacteria</taxon>
        <taxon>Moraxellales</taxon>
        <taxon>Moraxellaceae</taxon>
        <taxon>Aquirhabdus</taxon>
    </lineage>
</organism>
<dbReference type="EMBL" id="CP031222">
    <property type="protein sequence ID" value="AXI03266.1"/>
    <property type="molecule type" value="Genomic_DNA"/>
</dbReference>
<keyword evidence="1" id="KW-0732">Signal</keyword>
<protein>
    <recommendedName>
        <fullName evidence="4">Lipoprotein</fullName>
    </recommendedName>
</protein>
<feature type="signal peptide" evidence="1">
    <location>
        <begin position="1"/>
        <end position="19"/>
    </location>
</feature>
<keyword evidence="3" id="KW-1185">Reference proteome</keyword>
<gene>
    <name evidence="2" type="ORF">HYN46_10695</name>
</gene>
<sequence>MNLRLALPFACLVSMTACSDRNESTQTTSNDNTSNSYASAVNTVAAPKEPTLSQLVTPNDVCKLFATLSMPTPQGWVDDTSGSDTSFGCIGDPIFIGDQAEGASNPNSVESAAVGSAVDVKGIMVAMWIRNRDESDQAVKVFLNKSTAVLKSTVKVNHLPKKIVQAIQDNSNISAEIHGINIQVKYEEWTSGRGYTTYFIIGQDPNN</sequence>
<dbReference type="AlphaFoldDB" id="A0A345P7K7"/>
<accession>A0A345P7K7</accession>
<reference evidence="2 3" key="1">
    <citation type="submission" date="2018-07" db="EMBL/GenBank/DDBJ databases">
        <title>Genome sequencing of Moraxellaceae gen. HYN0046.</title>
        <authorList>
            <person name="Kim M."/>
            <person name="Yi H."/>
        </authorList>
    </citation>
    <scope>NUCLEOTIDE SEQUENCE [LARGE SCALE GENOMIC DNA]</scope>
    <source>
        <strain evidence="2 3">HYN0046</strain>
    </source>
</reference>
<name>A0A345P7K7_9GAMM</name>
<proteinExistence type="predicted"/>
<evidence type="ECO:0008006" key="4">
    <source>
        <dbReference type="Google" id="ProtNLM"/>
    </source>
</evidence>
<evidence type="ECO:0000313" key="3">
    <source>
        <dbReference type="Proteomes" id="UP000253940"/>
    </source>
</evidence>
<evidence type="ECO:0000313" key="2">
    <source>
        <dbReference type="EMBL" id="AXI03266.1"/>
    </source>
</evidence>
<dbReference type="KEGG" id="mbah:HYN46_10695"/>
<dbReference type="RefSeq" id="WP_114899375.1">
    <property type="nucleotide sequence ID" value="NZ_CP031222.1"/>
</dbReference>
<evidence type="ECO:0000256" key="1">
    <source>
        <dbReference type="SAM" id="SignalP"/>
    </source>
</evidence>
<dbReference type="PROSITE" id="PS51257">
    <property type="entry name" value="PROKAR_LIPOPROTEIN"/>
    <property type="match status" value="1"/>
</dbReference>
<dbReference type="Proteomes" id="UP000253940">
    <property type="component" value="Chromosome"/>
</dbReference>
<feature type="chain" id="PRO_5016865266" description="Lipoprotein" evidence="1">
    <location>
        <begin position="20"/>
        <end position="207"/>
    </location>
</feature>